<dbReference type="PANTHER" id="PTHR38432">
    <property type="entry name" value="TELA-LIKE PROTEIN SAOUHSC_01408"/>
    <property type="match status" value="1"/>
</dbReference>
<accession>A0A315ZST8</accession>
<feature type="compositionally biased region" description="Low complexity" evidence="2">
    <location>
        <begin position="108"/>
        <end position="125"/>
    </location>
</feature>
<proteinExistence type="inferred from homology"/>
<name>A0A315ZST8_9ACTN</name>
<keyword evidence="4" id="KW-1185">Reference proteome</keyword>
<feature type="region of interest" description="Disordered" evidence="2">
    <location>
        <begin position="1"/>
        <end position="54"/>
    </location>
</feature>
<feature type="region of interest" description="Disordered" evidence="2">
    <location>
        <begin position="409"/>
        <end position="430"/>
    </location>
</feature>
<dbReference type="EMBL" id="QGDQ01000029">
    <property type="protein sequence ID" value="PWJ48621.1"/>
    <property type="molecule type" value="Genomic_DNA"/>
</dbReference>
<dbReference type="RefSeq" id="WP_109775977.1">
    <property type="nucleotide sequence ID" value="NZ_QGDQ01000029.1"/>
</dbReference>
<dbReference type="PANTHER" id="PTHR38432:SF1">
    <property type="entry name" value="TELA-LIKE PROTEIN SAOUHSC_01408"/>
    <property type="match status" value="1"/>
</dbReference>
<evidence type="ECO:0000256" key="1">
    <source>
        <dbReference type="ARBA" id="ARBA00005541"/>
    </source>
</evidence>
<comment type="similarity">
    <text evidence="1">Belongs to the TelA family.</text>
</comment>
<feature type="compositionally biased region" description="Basic and acidic residues" evidence="2">
    <location>
        <begin position="409"/>
        <end position="420"/>
    </location>
</feature>
<dbReference type="OrthoDB" id="1654346at2"/>
<comment type="caution">
    <text evidence="3">The sequence shown here is derived from an EMBL/GenBank/DDBJ whole genome shotgun (WGS) entry which is preliminary data.</text>
</comment>
<evidence type="ECO:0000313" key="3">
    <source>
        <dbReference type="EMBL" id="PWJ48621.1"/>
    </source>
</evidence>
<evidence type="ECO:0000313" key="4">
    <source>
        <dbReference type="Proteomes" id="UP000245469"/>
    </source>
</evidence>
<gene>
    <name evidence="3" type="ORF">BXY45_1292</name>
</gene>
<reference evidence="3 4" key="1">
    <citation type="submission" date="2018-03" db="EMBL/GenBank/DDBJ databases">
        <title>Genomic Encyclopedia of Archaeal and Bacterial Type Strains, Phase II (KMG-II): from individual species to whole genera.</title>
        <authorList>
            <person name="Goeker M."/>
        </authorList>
    </citation>
    <scope>NUCLEOTIDE SEQUENCE [LARGE SCALE GENOMIC DNA]</scope>
    <source>
        <strain evidence="3 4">DSM 44889</strain>
    </source>
</reference>
<feature type="region of interest" description="Disordered" evidence="2">
    <location>
        <begin position="95"/>
        <end position="126"/>
    </location>
</feature>
<protein>
    <submittedName>
        <fullName evidence="3">Uncharacterized protein YaaN involved in tellurite resistance</fullName>
    </submittedName>
</protein>
<sequence>MPDPSDSSLDLGSTRDAPSAATAPRPAPLDLTPAAPVPPVPEDEAEGMVPLDPATRSALAERARAFVADLAGRDPRSPEFQRKIDDVVRMGEREVRASSQVSNRMLQRPSTSSAGAARSGTGPAADAQAQVADTLADLRRTVTELDPGRADLKGPRRLFGLLPGGQKVQRYFDRYQDAQSQLDAIIRALASGQDALRRDNAAIEQEKAELWATMGKLTEYVVLARALDTATQEKVTELSLTDPKAAEALTADALFPIRQRHQDLLTQLTVSAQGYLALDLVRRNNLELVKGVDRAQTTTVSALRTAVVVAQALSQQQLVLDQVSALNTTTSSMIDSTSRLLRQQTAQVHEQAASSTVDVEVLQRAFDEVFATMDAIDTFKLRAVENLATTVDALEGQMKRSRSYMARVREAEQREVEQRGHATPQIDDGR</sequence>
<organism evidence="3 4">
    <name type="scientific">Quadrisphaera granulorum</name>
    <dbReference type="NCBI Taxonomy" id="317664"/>
    <lineage>
        <taxon>Bacteria</taxon>
        <taxon>Bacillati</taxon>
        <taxon>Actinomycetota</taxon>
        <taxon>Actinomycetes</taxon>
        <taxon>Kineosporiales</taxon>
        <taxon>Kineosporiaceae</taxon>
        <taxon>Quadrisphaera</taxon>
    </lineage>
</organism>
<evidence type="ECO:0000256" key="2">
    <source>
        <dbReference type="SAM" id="MobiDB-lite"/>
    </source>
</evidence>
<dbReference type="Pfam" id="PF05816">
    <property type="entry name" value="TelA"/>
    <property type="match status" value="1"/>
</dbReference>
<dbReference type="Proteomes" id="UP000245469">
    <property type="component" value="Unassembled WGS sequence"/>
</dbReference>
<dbReference type="AlphaFoldDB" id="A0A315ZST8"/>
<feature type="compositionally biased region" description="Low complexity" evidence="2">
    <location>
        <begin position="1"/>
        <end position="34"/>
    </location>
</feature>
<dbReference type="InterPro" id="IPR008863">
    <property type="entry name" value="Toxic_anion-R_TelA"/>
</dbReference>